<dbReference type="EMBL" id="JBHTOF010000021">
    <property type="protein sequence ID" value="MFD1464963.1"/>
    <property type="molecule type" value="Genomic_DNA"/>
</dbReference>
<feature type="domain" description="HTH gntR-type" evidence="6">
    <location>
        <begin position="3"/>
        <end position="71"/>
    </location>
</feature>
<dbReference type="Proteomes" id="UP001597244">
    <property type="component" value="Unassembled WGS sequence"/>
</dbReference>
<keyword evidence="2" id="KW-0677">Repeat</keyword>
<dbReference type="SMART" id="SM00345">
    <property type="entry name" value="HTH_GNTR"/>
    <property type="match status" value="1"/>
</dbReference>
<keyword evidence="3" id="KW-0805">Transcription regulation</keyword>
<dbReference type="Pfam" id="PF13377">
    <property type="entry name" value="Peripla_BP_3"/>
    <property type="match status" value="1"/>
</dbReference>
<dbReference type="InterPro" id="IPR036388">
    <property type="entry name" value="WH-like_DNA-bd_sf"/>
</dbReference>
<evidence type="ECO:0000313" key="7">
    <source>
        <dbReference type="EMBL" id="MFD1464963.1"/>
    </source>
</evidence>
<sequence length="364" mass="40771">MQISLYAKIYNDLKAKISTGIFQIGDMIPPEKELVQIYGVSRITVQKAVNLLAKDGIVERKSGVGTFVIDSDNKEIPKRFIGLILPGLTDSYGNRLLQTIISEAEKSNYQLVLKFSEESQHKESALVDELINMPVDGLLIEPVQRNFYDENLIKKIYSDFPIVILDKELDGIDSMFVGSDHYTGAFESADLIIKKSHRNVVVIGYAHIKNTTLEERIEAFTAAFWETTTPLVSKHVARIIRSTYLSTDLALLKSDVSLIKSFIDAIQPTCVICLDTHVTGLVQEALSELHLSFPDDISLFGFDSNNSSYLSTNYTYLMQDENAIGVKSVELLKKAIRNEPIENRRLLISTTLRQNGSVKDISLS</sequence>
<keyword evidence="8" id="KW-1185">Reference proteome</keyword>
<evidence type="ECO:0000256" key="2">
    <source>
        <dbReference type="ARBA" id="ARBA00022737"/>
    </source>
</evidence>
<dbReference type="PROSITE" id="PS50949">
    <property type="entry name" value="HTH_GNTR"/>
    <property type="match status" value="1"/>
</dbReference>
<reference evidence="8" key="1">
    <citation type="journal article" date="2019" name="Int. J. Syst. Evol. Microbiol.">
        <title>The Global Catalogue of Microorganisms (GCM) 10K type strain sequencing project: providing services to taxonomists for standard genome sequencing and annotation.</title>
        <authorList>
            <consortium name="The Broad Institute Genomics Platform"/>
            <consortium name="The Broad Institute Genome Sequencing Center for Infectious Disease"/>
            <person name="Wu L."/>
            <person name="Ma J."/>
        </authorList>
    </citation>
    <scope>NUCLEOTIDE SEQUENCE [LARGE SCALE GENOMIC DNA]</scope>
    <source>
        <strain evidence="8">CCM 8951</strain>
    </source>
</reference>
<dbReference type="InterPro" id="IPR046335">
    <property type="entry name" value="LacI/GalR-like_sensor"/>
</dbReference>
<organism evidence="7 8">
    <name type="scientific">Lapidilactobacillus mulanensis</name>
    <dbReference type="NCBI Taxonomy" id="2485999"/>
    <lineage>
        <taxon>Bacteria</taxon>
        <taxon>Bacillati</taxon>
        <taxon>Bacillota</taxon>
        <taxon>Bacilli</taxon>
        <taxon>Lactobacillales</taxon>
        <taxon>Lactobacillaceae</taxon>
        <taxon>Lapidilactobacillus</taxon>
    </lineage>
</organism>
<dbReference type="PRINTS" id="PR00035">
    <property type="entry name" value="HTHGNTR"/>
</dbReference>
<dbReference type="PANTHER" id="PTHR30146:SF95">
    <property type="entry name" value="RIBOSE OPERON REPRESSOR"/>
    <property type="match status" value="1"/>
</dbReference>
<dbReference type="Pfam" id="PF00392">
    <property type="entry name" value="GntR"/>
    <property type="match status" value="1"/>
</dbReference>
<evidence type="ECO:0000256" key="1">
    <source>
        <dbReference type="ARBA" id="ARBA00022491"/>
    </source>
</evidence>
<dbReference type="InterPro" id="IPR036390">
    <property type="entry name" value="WH_DNA-bd_sf"/>
</dbReference>
<evidence type="ECO:0000313" key="8">
    <source>
        <dbReference type="Proteomes" id="UP001597244"/>
    </source>
</evidence>
<dbReference type="InterPro" id="IPR000524">
    <property type="entry name" value="Tscrpt_reg_HTH_GntR"/>
</dbReference>
<keyword evidence="4" id="KW-0238">DNA-binding</keyword>
<dbReference type="PROSITE" id="PS50302">
    <property type="entry name" value="PUM"/>
    <property type="match status" value="1"/>
</dbReference>
<dbReference type="SUPFAM" id="SSF53822">
    <property type="entry name" value="Periplasmic binding protein-like I"/>
    <property type="match status" value="1"/>
</dbReference>
<dbReference type="Gene3D" id="3.40.50.2300">
    <property type="match status" value="2"/>
</dbReference>
<dbReference type="SUPFAM" id="SSF46785">
    <property type="entry name" value="Winged helix' DNA-binding domain"/>
    <property type="match status" value="1"/>
</dbReference>
<evidence type="ECO:0000256" key="5">
    <source>
        <dbReference type="ARBA" id="ARBA00023163"/>
    </source>
</evidence>
<dbReference type="Gene3D" id="1.10.10.10">
    <property type="entry name" value="Winged helix-like DNA-binding domain superfamily/Winged helix DNA-binding domain"/>
    <property type="match status" value="1"/>
</dbReference>
<dbReference type="CDD" id="cd06267">
    <property type="entry name" value="PBP1_LacI_sugar_binding-like"/>
    <property type="match status" value="1"/>
</dbReference>
<evidence type="ECO:0000256" key="3">
    <source>
        <dbReference type="ARBA" id="ARBA00023015"/>
    </source>
</evidence>
<evidence type="ECO:0000259" key="6">
    <source>
        <dbReference type="PROSITE" id="PS50949"/>
    </source>
</evidence>
<keyword evidence="1" id="KW-0678">Repressor</keyword>
<dbReference type="InterPro" id="IPR028082">
    <property type="entry name" value="Peripla_BP_I"/>
</dbReference>
<keyword evidence="5" id="KW-0804">Transcription</keyword>
<gene>
    <name evidence="7" type="ORF">ACFQ4L_02505</name>
</gene>
<dbReference type="RefSeq" id="WP_125578388.1">
    <property type="nucleotide sequence ID" value="NZ_JBHTOF010000021.1"/>
</dbReference>
<proteinExistence type="predicted"/>
<name>A0ABW4DM46_9LACO</name>
<evidence type="ECO:0000256" key="4">
    <source>
        <dbReference type="ARBA" id="ARBA00023125"/>
    </source>
</evidence>
<protein>
    <submittedName>
        <fullName evidence="7">GntR family transcriptional regulator</fullName>
    </submittedName>
</protein>
<comment type="caution">
    <text evidence="7">The sequence shown here is derived from an EMBL/GenBank/DDBJ whole genome shotgun (WGS) entry which is preliminary data.</text>
</comment>
<dbReference type="InterPro" id="IPR001313">
    <property type="entry name" value="Pumilio_RNA-bd_rpt"/>
</dbReference>
<dbReference type="CDD" id="cd07377">
    <property type="entry name" value="WHTH_GntR"/>
    <property type="match status" value="1"/>
</dbReference>
<accession>A0ABW4DM46</accession>
<dbReference type="PANTHER" id="PTHR30146">
    <property type="entry name" value="LACI-RELATED TRANSCRIPTIONAL REPRESSOR"/>
    <property type="match status" value="1"/>
</dbReference>